<feature type="compositionally biased region" description="Polar residues" evidence="1">
    <location>
        <begin position="1"/>
        <end position="16"/>
    </location>
</feature>
<keyword evidence="2" id="KW-0812">Transmembrane</keyword>
<evidence type="ECO:0000256" key="2">
    <source>
        <dbReference type="SAM" id="Phobius"/>
    </source>
</evidence>
<evidence type="ECO:0008006" key="5">
    <source>
        <dbReference type="Google" id="ProtNLM"/>
    </source>
</evidence>
<dbReference type="RefSeq" id="WP_246078201.1">
    <property type="nucleotide sequence ID" value="NZ_VFRA01000001.1"/>
</dbReference>
<feature type="compositionally biased region" description="Polar residues" evidence="1">
    <location>
        <begin position="24"/>
        <end position="37"/>
    </location>
</feature>
<dbReference type="EMBL" id="VFRA01000001">
    <property type="protein sequence ID" value="TQO20794.1"/>
    <property type="molecule type" value="Genomic_DNA"/>
</dbReference>
<feature type="transmembrane region" description="Helical" evidence="2">
    <location>
        <begin position="168"/>
        <end position="199"/>
    </location>
</feature>
<feature type="transmembrane region" description="Helical" evidence="2">
    <location>
        <begin position="304"/>
        <end position="337"/>
    </location>
</feature>
<keyword evidence="2" id="KW-1133">Transmembrane helix</keyword>
<name>A0A8H2K8V5_9MICO</name>
<accession>A0A8H2K8V5</accession>
<dbReference type="Proteomes" id="UP000316560">
    <property type="component" value="Unassembled WGS sequence"/>
</dbReference>
<dbReference type="AlphaFoldDB" id="A0A8H2K8V5"/>
<evidence type="ECO:0000313" key="4">
    <source>
        <dbReference type="Proteomes" id="UP000316560"/>
    </source>
</evidence>
<organism evidence="3 4">
    <name type="scientific">Rhodoglobus vestalii</name>
    <dbReference type="NCBI Taxonomy" id="193384"/>
    <lineage>
        <taxon>Bacteria</taxon>
        <taxon>Bacillati</taxon>
        <taxon>Actinomycetota</taxon>
        <taxon>Actinomycetes</taxon>
        <taxon>Micrococcales</taxon>
        <taxon>Microbacteriaceae</taxon>
        <taxon>Rhodoglobus</taxon>
    </lineage>
</organism>
<feature type="transmembrane region" description="Helical" evidence="2">
    <location>
        <begin position="118"/>
        <end position="147"/>
    </location>
</feature>
<feature type="transmembrane region" description="Helical" evidence="2">
    <location>
        <begin position="46"/>
        <end position="64"/>
    </location>
</feature>
<feature type="region of interest" description="Disordered" evidence="1">
    <location>
        <begin position="1"/>
        <end position="39"/>
    </location>
</feature>
<feature type="region of interest" description="Disordered" evidence="1">
    <location>
        <begin position="365"/>
        <end position="389"/>
    </location>
</feature>
<proteinExistence type="predicted"/>
<feature type="transmembrane region" description="Helical" evidence="2">
    <location>
        <begin position="205"/>
        <end position="238"/>
    </location>
</feature>
<reference evidence="3 4" key="1">
    <citation type="submission" date="2019-06" db="EMBL/GenBank/DDBJ databases">
        <title>Sequencing the genomes of 1000 actinobacteria strains.</title>
        <authorList>
            <person name="Klenk H.-P."/>
        </authorList>
    </citation>
    <scope>NUCLEOTIDE SEQUENCE [LARGE SCALE GENOMIC DNA]</scope>
    <source>
        <strain evidence="3 4">DSM 21947</strain>
    </source>
</reference>
<keyword evidence="4" id="KW-1185">Reference proteome</keyword>
<sequence length="389" mass="40345">MSNNSPWQSPDSTGASTEPDPYTTPGSPQLAASSASWTPPPKPGLIPLRPMTLGTILSASLMVLRRNPRPIFGLSLVIMGIVTVLSLVLVGIITVSGIDRTLSASEADSATIEAGATAGVILAALFVVALSLVGGSILQGIVSLEVARGAVGEKLRLRGLWNAAKGRIGALIGWSALVALAMFIGIIVFTLISALFFAIGGTAGTIIGVLTVLASIVGGLALTAWLGTFLALVPSALMIERLTLSRAIRRSWSLVSGSFWRIFGILALIIVIVQTVASVVTAPLGFIAGLGISLLNPTGNEAAAFAAFVGLYILTMVISVAIGAVTIIIQSAAPALLYIDLRMRKEGFDLELTRFVEARNTGDTSVPDPYVTNDSRAQRSAEPSPYTAP</sequence>
<gene>
    <name evidence="3" type="ORF">FB472_2446</name>
</gene>
<feature type="transmembrane region" description="Helical" evidence="2">
    <location>
        <begin position="259"/>
        <end position="292"/>
    </location>
</feature>
<evidence type="ECO:0000313" key="3">
    <source>
        <dbReference type="EMBL" id="TQO20794.1"/>
    </source>
</evidence>
<feature type="transmembrane region" description="Helical" evidence="2">
    <location>
        <begin position="71"/>
        <end position="98"/>
    </location>
</feature>
<protein>
    <recommendedName>
        <fullName evidence="5">Glycerophosphoryl diester phosphodiesterase family protein</fullName>
    </recommendedName>
</protein>
<keyword evidence="2" id="KW-0472">Membrane</keyword>
<evidence type="ECO:0000256" key="1">
    <source>
        <dbReference type="SAM" id="MobiDB-lite"/>
    </source>
</evidence>
<comment type="caution">
    <text evidence="3">The sequence shown here is derived from an EMBL/GenBank/DDBJ whole genome shotgun (WGS) entry which is preliminary data.</text>
</comment>